<dbReference type="InterPro" id="IPR008906">
    <property type="entry name" value="HATC_C_dom"/>
</dbReference>
<dbReference type="PANTHER" id="PTHR46481:SF10">
    <property type="entry name" value="ZINC FINGER BED DOMAIN-CONTAINING PROTEIN 39"/>
    <property type="match status" value="1"/>
</dbReference>
<keyword evidence="5" id="KW-0539">Nucleus</keyword>
<dbReference type="InterPro" id="IPR052035">
    <property type="entry name" value="ZnF_BED_domain_contain"/>
</dbReference>
<gene>
    <name evidence="8" type="ORF">DdX_17667</name>
</gene>
<dbReference type="GO" id="GO:0005634">
    <property type="term" value="C:nucleus"/>
    <property type="evidence" value="ECO:0007669"/>
    <property type="project" value="UniProtKB-SubCell"/>
</dbReference>
<feature type="domain" description="HAT C-terminal dimerisation" evidence="7">
    <location>
        <begin position="141"/>
        <end position="213"/>
    </location>
</feature>
<protein>
    <submittedName>
        <fullName evidence="8">Zinc finger BED domain-containing protein 4</fullName>
    </submittedName>
</protein>
<comment type="caution">
    <text evidence="8">The sequence shown here is derived from an EMBL/GenBank/DDBJ whole genome shotgun (WGS) entry which is preliminary data.</text>
</comment>
<dbReference type="SUPFAM" id="SSF53098">
    <property type="entry name" value="Ribonuclease H-like"/>
    <property type="match status" value="1"/>
</dbReference>
<feature type="region of interest" description="Disordered" evidence="6">
    <location>
        <begin position="88"/>
        <end position="108"/>
    </location>
</feature>
<dbReference type="InterPro" id="IPR012337">
    <property type="entry name" value="RNaseH-like_sf"/>
</dbReference>
<feature type="compositionally biased region" description="Polar residues" evidence="6">
    <location>
        <begin position="88"/>
        <end position="103"/>
    </location>
</feature>
<evidence type="ECO:0000256" key="6">
    <source>
        <dbReference type="SAM" id="MobiDB-lite"/>
    </source>
</evidence>
<evidence type="ECO:0000256" key="3">
    <source>
        <dbReference type="ARBA" id="ARBA00022771"/>
    </source>
</evidence>
<organism evidence="8 9">
    <name type="scientific">Ditylenchus destructor</name>
    <dbReference type="NCBI Taxonomy" id="166010"/>
    <lineage>
        <taxon>Eukaryota</taxon>
        <taxon>Metazoa</taxon>
        <taxon>Ecdysozoa</taxon>
        <taxon>Nematoda</taxon>
        <taxon>Chromadorea</taxon>
        <taxon>Rhabditida</taxon>
        <taxon>Tylenchina</taxon>
        <taxon>Tylenchomorpha</taxon>
        <taxon>Sphaerularioidea</taxon>
        <taxon>Anguinidae</taxon>
        <taxon>Anguininae</taxon>
        <taxon>Ditylenchus</taxon>
    </lineage>
</organism>
<dbReference type="EMBL" id="JAKKPZ010000201">
    <property type="protein sequence ID" value="KAI1698869.1"/>
    <property type="molecule type" value="Genomic_DNA"/>
</dbReference>
<evidence type="ECO:0000256" key="4">
    <source>
        <dbReference type="ARBA" id="ARBA00022833"/>
    </source>
</evidence>
<keyword evidence="9" id="KW-1185">Reference proteome</keyword>
<comment type="subcellular location">
    <subcellularLocation>
        <location evidence="1">Nucleus</location>
    </subcellularLocation>
</comment>
<keyword evidence="4" id="KW-0862">Zinc</keyword>
<dbReference type="AlphaFoldDB" id="A0AAD4QYT9"/>
<keyword evidence="3" id="KW-0863">Zinc-finger</keyword>
<reference evidence="8" key="1">
    <citation type="submission" date="2022-01" db="EMBL/GenBank/DDBJ databases">
        <title>Genome Sequence Resource for Two Populations of Ditylenchus destructor, the Migratory Endoparasitic Phytonematode.</title>
        <authorList>
            <person name="Zhang H."/>
            <person name="Lin R."/>
            <person name="Xie B."/>
        </authorList>
    </citation>
    <scope>NUCLEOTIDE SEQUENCE</scope>
    <source>
        <strain evidence="8">BazhouSP</strain>
    </source>
</reference>
<dbReference type="Proteomes" id="UP001201812">
    <property type="component" value="Unassembled WGS sequence"/>
</dbReference>
<dbReference type="Pfam" id="PF05699">
    <property type="entry name" value="Dimer_Tnp_hAT"/>
    <property type="match status" value="1"/>
</dbReference>
<sequence>MVVQERRASIATILPLFLALRELPTPDKNLAGVQKAIIDGLNSRMIGWEESEHLVIATILDPRIKMGCFPEDTRSAFKDMLLKRATELSQETSGTVSETSSDGDVNEDSPFTAFMQTYGGNHETETQEPVNMDAKLKALYEVEEYLSSKPHLYQDPYNYWHNSKYQTLKRLANRYLSAPPTSSDSEVMFSSGTAILTDLRQSMTVETFQKLFTLSE</sequence>
<name>A0AAD4QYT9_9BILA</name>
<accession>A0AAD4QYT9</accession>
<proteinExistence type="predicted"/>
<evidence type="ECO:0000256" key="5">
    <source>
        <dbReference type="ARBA" id="ARBA00023242"/>
    </source>
</evidence>
<evidence type="ECO:0000256" key="2">
    <source>
        <dbReference type="ARBA" id="ARBA00022723"/>
    </source>
</evidence>
<dbReference type="PANTHER" id="PTHR46481">
    <property type="entry name" value="ZINC FINGER BED DOMAIN-CONTAINING PROTEIN 4"/>
    <property type="match status" value="1"/>
</dbReference>
<evidence type="ECO:0000313" key="9">
    <source>
        <dbReference type="Proteomes" id="UP001201812"/>
    </source>
</evidence>
<dbReference type="GO" id="GO:0008270">
    <property type="term" value="F:zinc ion binding"/>
    <property type="evidence" value="ECO:0007669"/>
    <property type="project" value="UniProtKB-KW"/>
</dbReference>
<evidence type="ECO:0000259" key="7">
    <source>
        <dbReference type="Pfam" id="PF05699"/>
    </source>
</evidence>
<keyword evidence="2" id="KW-0479">Metal-binding</keyword>
<evidence type="ECO:0000256" key="1">
    <source>
        <dbReference type="ARBA" id="ARBA00004123"/>
    </source>
</evidence>
<evidence type="ECO:0000313" key="8">
    <source>
        <dbReference type="EMBL" id="KAI1698869.1"/>
    </source>
</evidence>
<dbReference type="GO" id="GO:0046983">
    <property type="term" value="F:protein dimerization activity"/>
    <property type="evidence" value="ECO:0007669"/>
    <property type="project" value="InterPro"/>
</dbReference>